<feature type="transmembrane region" description="Helical" evidence="5">
    <location>
        <begin position="175"/>
        <end position="193"/>
    </location>
</feature>
<comment type="subcellular location">
    <subcellularLocation>
        <location evidence="5">Cell inner membrane</location>
        <topology evidence="5">Multi-pass membrane protein</topology>
    </subcellularLocation>
</comment>
<dbReference type="PANTHER" id="PTHR36917">
    <property type="entry name" value="INTRACELLULAR SEPTATION PROTEIN A-RELATED"/>
    <property type="match status" value="1"/>
</dbReference>
<dbReference type="InterPro" id="IPR006008">
    <property type="entry name" value="YciB"/>
</dbReference>
<keyword evidence="5" id="KW-0997">Cell inner membrane</keyword>
<reference evidence="6 7" key="1">
    <citation type="submission" date="2016-10" db="EMBL/GenBank/DDBJ databases">
        <authorList>
            <person name="de Groot N.N."/>
        </authorList>
    </citation>
    <scope>NUCLEOTIDE SEQUENCE [LARGE SCALE GENOMIC DNA]</scope>
    <source>
        <strain evidence="6">MBHS1</strain>
    </source>
</reference>
<keyword evidence="4 5" id="KW-0472">Membrane</keyword>
<name>A0A1H6FA29_9GAMM</name>
<evidence type="ECO:0000313" key="6">
    <source>
        <dbReference type="EMBL" id="SEH06159.1"/>
    </source>
</evidence>
<organism evidence="6 7">
    <name type="scientific">Candidatus Venteria ishoeyi</name>
    <dbReference type="NCBI Taxonomy" id="1899563"/>
    <lineage>
        <taxon>Bacteria</taxon>
        <taxon>Pseudomonadati</taxon>
        <taxon>Pseudomonadota</taxon>
        <taxon>Gammaproteobacteria</taxon>
        <taxon>Thiotrichales</taxon>
        <taxon>Thiotrichaceae</taxon>
        <taxon>Venteria</taxon>
    </lineage>
</organism>
<keyword evidence="7" id="KW-1185">Reference proteome</keyword>
<feature type="transmembrane region" description="Helical" evidence="5">
    <location>
        <begin position="7"/>
        <end position="24"/>
    </location>
</feature>
<evidence type="ECO:0000256" key="4">
    <source>
        <dbReference type="ARBA" id="ARBA00023136"/>
    </source>
</evidence>
<dbReference type="HAMAP" id="MF_00189">
    <property type="entry name" value="YciB"/>
    <property type="match status" value="1"/>
</dbReference>
<comment type="function">
    <text evidence="5">Plays a role in cell envelope biogenesis, maintenance of cell envelope integrity and membrane homeostasis.</text>
</comment>
<dbReference type="OrthoDB" id="9788219at2"/>
<evidence type="ECO:0000256" key="3">
    <source>
        <dbReference type="ARBA" id="ARBA00022989"/>
    </source>
</evidence>
<evidence type="ECO:0000313" key="7">
    <source>
        <dbReference type="Proteomes" id="UP000236724"/>
    </source>
</evidence>
<protein>
    <recommendedName>
        <fullName evidence="5">Inner membrane-spanning protein YciB</fullName>
    </recommendedName>
</protein>
<comment type="similarity">
    <text evidence="5">Belongs to the YciB family.</text>
</comment>
<dbReference type="NCBIfam" id="NF001325">
    <property type="entry name" value="PRK00259.1-3"/>
    <property type="match status" value="1"/>
</dbReference>
<evidence type="ECO:0000256" key="1">
    <source>
        <dbReference type="ARBA" id="ARBA00022475"/>
    </source>
</evidence>
<dbReference type="PANTHER" id="PTHR36917:SF1">
    <property type="entry name" value="INNER MEMBRANE-SPANNING PROTEIN YCIB"/>
    <property type="match status" value="1"/>
</dbReference>
<feature type="transmembrane region" description="Helical" evidence="5">
    <location>
        <begin position="44"/>
        <end position="66"/>
    </location>
</feature>
<dbReference type="Pfam" id="PF04279">
    <property type="entry name" value="IspA"/>
    <property type="match status" value="1"/>
</dbReference>
<dbReference type="GO" id="GO:0005886">
    <property type="term" value="C:plasma membrane"/>
    <property type="evidence" value="ECO:0007669"/>
    <property type="project" value="UniProtKB-SubCell"/>
</dbReference>
<keyword evidence="1 5" id="KW-1003">Cell membrane</keyword>
<gene>
    <name evidence="5 6" type="primary">yciB</name>
    <name evidence="6" type="ORF">MBHS_02014</name>
</gene>
<dbReference type="Proteomes" id="UP000236724">
    <property type="component" value="Unassembled WGS sequence"/>
</dbReference>
<evidence type="ECO:0000256" key="2">
    <source>
        <dbReference type="ARBA" id="ARBA00022692"/>
    </source>
</evidence>
<dbReference type="AlphaFoldDB" id="A0A1H6FA29"/>
<dbReference type="RefSeq" id="WP_103919984.1">
    <property type="nucleotide sequence ID" value="NZ_FMSV02000437.1"/>
</dbReference>
<accession>A0A1H6FA29</accession>
<keyword evidence="2 5" id="KW-0812">Transmembrane</keyword>
<feature type="transmembrane region" description="Helical" evidence="5">
    <location>
        <begin position="141"/>
        <end position="163"/>
    </location>
</feature>
<keyword evidence="3 5" id="KW-1133">Transmembrane helix</keyword>
<proteinExistence type="inferred from homology"/>
<feature type="transmembrane region" description="Helical" evidence="5">
    <location>
        <begin position="103"/>
        <end position="120"/>
    </location>
</feature>
<sequence>MKFFLDFFPILLFFITFKFYPGWVPAEESLCLANACIPGGAEGAIYASTVVAILASIMQVAILWIRHHRVEKMPLITLALIVVLGGATLFFQNELFIKWKPTLVNWAFALVFFGSHYIGGKPLAKRMMESTITMDHEQTWLTLNKIWIGFFIFMGVLNLFVAYSFSTDTWVNFKLFGMMGLTLVFVIAQAVYLSKHMIIEEENDNKTPDSLDKTDGESEKAG</sequence>
<evidence type="ECO:0000256" key="5">
    <source>
        <dbReference type="HAMAP-Rule" id="MF_00189"/>
    </source>
</evidence>
<feature type="transmembrane region" description="Helical" evidence="5">
    <location>
        <begin position="73"/>
        <end position="91"/>
    </location>
</feature>
<dbReference type="EMBL" id="FMSV02000437">
    <property type="protein sequence ID" value="SEH06159.1"/>
    <property type="molecule type" value="Genomic_DNA"/>
</dbReference>